<keyword evidence="2" id="KW-0479">Metal-binding</keyword>
<organism evidence="7 8">
    <name type="scientific">Ignisphaera aggregans</name>
    <dbReference type="NCBI Taxonomy" id="334771"/>
    <lineage>
        <taxon>Archaea</taxon>
        <taxon>Thermoproteota</taxon>
        <taxon>Thermoprotei</taxon>
        <taxon>Desulfurococcales</taxon>
        <taxon>Desulfurococcaceae</taxon>
        <taxon>Ignisphaera</taxon>
    </lineage>
</organism>
<reference evidence="7" key="1">
    <citation type="journal article" date="2020" name="ISME J.">
        <title>Gammaproteobacteria mediating utilization of methyl-, sulfur- and petroleum organic compounds in deep ocean hydrothermal plumes.</title>
        <authorList>
            <person name="Zhou Z."/>
            <person name="Liu Y."/>
            <person name="Pan J."/>
            <person name="Cron B.R."/>
            <person name="Toner B.M."/>
            <person name="Anantharaman K."/>
            <person name="Breier J.A."/>
            <person name="Dick G.J."/>
            <person name="Li M."/>
        </authorList>
    </citation>
    <scope>NUCLEOTIDE SEQUENCE</scope>
    <source>
        <strain evidence="7">SZUA-1435</strain>
    </source>
</reference>
<evidence type="ECO:0000256" key="2">
    <source>
        <dbReference type="ARBA" id="ARBA00022723"/>
    </source>
</evidence>
<evidence type="ECO:0000256" key="5">
    <source>
        <dbReference type="ARBA" id="ARBA00023014"/>
    </source>
</evidence>
<dbReference type="GO" id="GO:0046872">
    <property type="term" value="F:metal ion binding"/>
    <property type="evidence" value="ECO:0007669"/>
    <property type="project" value="UniProtKB-KW"/>
</dbReference>
<keyword evidence="5" id="KW-0411">Iron-sulfur</keyword>
<sequence>MTSYVTLPYPFEPTEAPPEYRGRPIIDPERCIGCGACARACPPDAITVEDDLQRGVRRVKLDVSRCIRCAFCEEACPAMAIKLSREFELATPNKEDLIQIVEIPLVKCAVCGRYTNATVRQVAKANAITTHLPQALREEMSGYVNLCDRCRRVRAASRIYESIPIFHKPSTKATVGEVHGSKT</sequence>
<comment type="caution">
    <text evidence="7">The sequence shown here is derived from an EMBL/GenBank/DDBJ whole genome shotgun (WGS) entry which is preliminary data.</text>
</comment>
<evidence type="ECO:0000313" key="7">
    <source>
        <dbReference type="EMBL" id="HIP56644.1"/>
    </source>
</evidence>
<proteinExistence type="predicted"/>
<dbReference type="PANTHER" id="PTHR10849:SF35">
    <property type="entry name" value="FORMATE HYDROGENLYASE SUBUNIT 6-RELATED"/>
    <property type="match status" value="1"/>
</dbReference>
<dbReference type="EMBL" id="DQTV01000024">
    <property type="protein sequence ID" value="HIP56644.1"/>
    <property type="molecule type" value="Genomic_DNA"/>
</dbReference>
<dbReference type="GO" id="GO:0051539">
    <property type="term" value="F:4 iron, 4 sulfur cluster binding"/>
    <property type="evidence" value="ECO:0007669"/>
    <property type="project" value="UniProtKB-KW"/>
</dbReference>
<dbReference type="InterPro" id="IPR017900">
    <property type="entry name" value="4Fe4S_Fe_S_CS"/>
</dbReference>
<dbReference type="AlphaFoldDB" id="A0A833DTZ8"/>
<dbReference type="PROSITE" id="PS51379">
    <property type="entry name" value="4FE4S_FER_2"/>
    <property type="match status" value="2"/>
</dbReference>
<protein>
    <submittedName>
        <fullName evidence="7">4Fe-4S dicluster domain-containing protein</fullName>
    </submittedName>
</protein>
<keyword evidence="3" id="KW-0677">Repeat</keyword>
<dbReference type="PROSITE" id="PS00198">
    <property type="entry name" value="4FE4S_FER_1"/>
    <property type="match status" value="2"/>
</dbReference>
<dbReference type="GO" id="GO:0016020">
    <property type="term" value="C:membrane"/>
    <property type="evidence" value="ECO:0007669"/>
    <property type="project" value="InterPro"/>
</dbReference>
<dbReference type="PANTHER" id="PTHR10849">
    <property type="entry name" value="NADH DEHYDROGENASE UBIQUINONE IRON-SULFUR PROTEIN 8, MITOCHONDRIAL"/>
    <property type="match status" value="1"/>
</dbReference>
<feature type="domain" description="4Fe-4S ferredoxin-type" evidence="6">
    <location>
        <begin position="57"/>
        <end position="86"/>
    </location>
</feature>
<dbReference type="SUPFAM" id="SSF54862">
    <property type="entry name" value="4Fe-4S ferredoxins"/>
    <property type="match status" value="1"/>
</dbReference>
<keyword evidence="1" id="KW-0004">4Fe-4S</keyword>
<name>A0A833DTZ8_9CREN</name>
<evidence type="ECO:0000259" key="6">
    <source>
        <dbReference type="PROSITE" id="PS51379"/>
    </source>
</evidence>
<dbReference type="Proteomes" id="UP000605805">
    <property type="component" value="Unassembled WGS sequence"/>
</dbReference>
<accession>A0A833DTZ8</accession>
<dbReference type="InterPro" id="IPR010226">
    <property type="entry name" value="NADH_quinone_OxRdtase_chainI"/>
</dbReference>
<dbReference type="Pfam" id="PF12838">
    <property type="entry name" value="Fer4_7"/>
    <property type="match status" value="1"/>
</dbReference>
<gene>
    <name evidence="7" type="ORF">EYH02_01025</name>
</gene>
<dbReference type="GO" id="GO:0009060">
    <property type="term" value="P:aerobic respiration"/>
    <property type="evidence" value="ECO:0007669"/>
    <property type="project" value="TreeGrafter"/>
</dbReference>
<dbReference type="Gene3D" id="3.30.70.3270">
    <property type="match status" value="1"/>
</dbReference>
<evidence type="ECO:0000313" key="8">
    <source>
        <dbReference type="Proteomes" id="UP000605805"/>
    </source>
</evidence>
<feature type="domain" description="4Fe-4S ferredoxin-type" evidence="6">
    <location>
        <begin position="22"/>
        <end position="51"/>
    </location>
</feature>
<dbReference type="InterPro" id="IPR017896">
    <property type="entry name" value="4Fe4S_Fe-S-bd"/>
</dbReference>
<dbReference type="GO" id="GO:0003954">
    <property type="term" value="F:NADH dehydrogenase activity"/>
    <property type="evidence" value="ECO:0007669"/>
    <property type="project" value="TreeGrafter"/>
</dbReference>
<evidence type="ECO:0000256" key="3">
    <source>
        <dbReference type="ARBA" id="ARBA00022737"/>
    </source>
</evidence>
<keyword evidence="4" id="KW-0408">Iron</keyword>
<evidence type="ECO:0000256" key="1">
    <source>
        <dbReference type="ARBA" id="ARBA00022485"/>
    </source>
</evidence>
<evidence type="ECO:0000256" key="4">
    <source>
        <dbReference type="ARBA" id="ARBA00023004"/>
    </source>
</evidence>